<organism evidence="3 4">
    <name type="scientific">Croceibacterium selenioxidans</name>
    <dbReference type="NCBI Taxonomy" id="2838833"/>
    <lineage>
        <taxon>Bacteria</taxon>
        <taxon>Pseudomonadati</taxon>
        <taxon>Pseudomonadota</taxon>
        <taxon>Alphaproteobacteria</taxon>
        <taxon>Sphingomonadales</taxon>
        <taxon>Erythrobacteraceae</taxon>
        <taxon>Croceibacterium</taxon>
    </lineage>
</organism>
<dbReference type="EMBL" id="JAHFVK010000001">
    <property type="protein sequence ID" value="MBT2133743.1"/>
    <property type="molecule type" value="Genomic_DNA"/>
</dbReference>
<proteinExistence type="predicted"/>
<keyword evidence="4" id="KW-1185">Reference proteome</keyword>
<dbReference type="Pfam" id="PF07396">
    <property type="entry name" value="Porin_O_P"/>
    <property type="match status" value="1"/>
</dbReference>
<evidence type="ECO:0000313" key="3">
    <source>
        <dbReference type="EMBL" id="MBT2133743.1"/>
    </source>
</evidence>
<feature type="signal peptide" evidence="2">
    <location>
        <begin position="1"/>
        <end position="22"/>
    </location>
</feature>
<name>A0ABS5W1V0_9SPHN</name>
<evidence type="ECO:0000313" key="4">
    <source>
        <dbReference type="Proteomes" id="UP000811255"/>
    </source>
</evidence>
<dbReference type="InterPro" id="IPR010870">
    <property type="entry name" value="Porin_O/P"/>
</dbReference>
<sequence>MRSLLPVLLAGSALVAPGPAVAQSQEVADLQQKIAAMQAEIARLAGQVAELQAREQPQDDAGPSVQAADAAQATASPVPATPQQETKVSWKGGPEVSAPGGWSFKPRGRLQLDSAIIDAPASVNAGDGLGFGTEVRRAFLGVEGTLPGNFGYRMEVDVASSGVELTDVFLTYKPTDKLTFTLGHQKAFWGLEELTSDLFTSMLERAAFNSAFNFERRVGLSGVYSNKDLLVQLGAFSANAEDLTSDGNNSYSFDGRIVYAPKIGEGRLHVGGSAHFRDLNDSATSVRYRARPFFHTTDVRLVDTGNIPATGERSFGAELAYVQGPFHATVEGHQITPLRPGLSNPTFRGGYAEIGMLLTGDATVYKGGIYDRIRPKSPVSAGGIGAVQMNLRYDRIDLNDEDVAGGLQQAAGLSAIWIPEDYVRFILNYGHLWVSDAAVLAGADPDYQVDTFGVRAQFDF</sequence>
<feature type="compositionally biased region" description="Low complexity" evidence="1">
    <location>
        <begin position="60"/>
        <end position="84"/>
    </location>
</feature>
<comment type="caution">
    <text evidence="3">The sequence shown here is derived from an EMBL/GenBank/DDBJ whole genome shotgun (WGS) entry which is preliminary data.</text>
</comment>
<protein>
    <submittedName>
        <fullName evidence="3">Porin</fullName>
    </submittedName>
</protein>
<keyword evidence="2" id="KW-0732">Signal</keyword>
<accession>A0ABS5W1V0</accession>
<evidence type="ECO:0000256" key="2">
    <source>
        <dbReference type="SAM" id="SignalP"/>
    </source>
</evidence>
<evidence type="ECO:0000256" key="1">
    <source>
        <dbReference type="SAM" id="MobiDB-lite"/>
    </source>
</evidence>
<dbReference type="InterPro" id="IPR023614">
    <property type="entry name" value="Porin_dom_sf"/>
</dbReference>
<dbReference type="SUPFAM" id="SSF56935">
    <property type="entry name" value="Porins"/>
    <property type="match status" value="1"/>
</dbReference>
<feature type="chain" id="PRO_5047369307" evidence="2">
    <location>
        <begin position="23"/>
        <end position="460"/>
    </location>
</feature>
<feature type="region of interest" description="Disordered" evidence="1">
    <location>
        <begin position="51"/>
        <end position="104"/>
    </location>
</feature>
<gene>
    <name evidence="3" type="ORF">KK137_05290</name>
</gene>
<dbReference type="Gene3D" id="2.40.160.10">
    <property type="entry name" value="Porin"/>
    <property type="match status" value="1"/>
</dbReference>
<reference evidence="3 4" key="1">
    <citation type="submission" date="2021-05" db="EMBL/GenBank/DDBJ databases">
        <title>Croceibacterium sp. LX-88 genome sequence.</title>
        <authorList>
            <person name="Luo X."/>
        </authorList>
    </citation>
    <scope>NUCLEOTIDE SEQUENCE [LARGE SCALE GENOMIC DNA]</scope>
    <source>
        <strain evidence="3 4">LX-88</strain>
    </source>
</reference>
<dbReference type="Proteomes" id="UP000811255">
    <property type="component" value="Unassembled WGS sequence"/>
</dbReference>
<dbReference type="RefSeq" id="WP_214535096.1">
    <property type="nucleotide sequence ID" value="NZ_JAHFVK010000001.1"/>
</dbReference>